<comment type="caution">
    <text evidence="1">The sequence shown here is derived from an EMBL/GenBank/DDBJ whole genome shotgun (WGS) entry which is preliminary data.</text>
</comment>
<proteinExistence type="predicted"/>
<dbReference type="EMBL" id="JBFXLS010000089">
    <property type="protein sequence ID" value="KAL2817722.1"/>
    <property type="molecule type" value="Genomic_DNA"/>
</dbReference>
<protein>
    <submittedName>
        <fullName evidence="1">Uncharacterized protein</fullName>
    </submittedName>
</protein>
<gene>
    <name evidence="1" type="ORF">BDW59DRAFT_165772</name>
</gene>
<organism evidence="1 2">
    <name type="scientific">Aspergillus cavernicola</name>
    <dbReference type="NCBI Taxonomy" id="176166"/>
    <lineage>
        <taxon>Eukaryota</taxon>
        <taxon>Fungi</taxon>
        <taxon>Dikarya</taxon>
        <taxon>Ascomycota</taxon>
        <taxon>Pezizomycotina</taxon>
        <taxon>Eurotiomycetes</taxon>
        <taxon>Eurotiomycetidae</taxon>
        <taxon>Eurotiales</taxon>
        <taxon>Aspergillaceae</taxon>
        <taxon>Aspergillus</taxon>
        <taxon>Aspergillus subgen. Nidulantes</taxon>
    </lineage>
</organism>
<sequence>MTEETTGQTRREILPYILSVTPDEDKFVKGFLDTPWNVLLGWEEGPDNNRWRQMTKVRVNAGKLFLVQNGGRVDYWEIHAWSRAADARHGRGYLLLLKGLREIYKRMIPVDADQPRRDLTMAELVEKLVSRLQVKEDEVDDAGGLTVGSTMTEQEEWENLEKLITRLGLDKP</sequence>
<evidence type="ECO:0000313" key="2">
    <source>
        <dbReference type="Proteomes" id="UP001610335"/>
    </source>
</evidence>
<evidence type="ECO:0000313" key="1">
    <source>
        <dbReference type="EMBL" id="KAL2817722.1"/>
    </source>
</evidence>
<keyword evidence="2" id="KW-1185">Reference proteome</keyword>
<dbReference type="Proteomes" id="UP001610335">
    <property type="component" value="Unassembled WGS sequence"/>
</dbReference>
<accession>A0ABR4HSL0</accession>
<name>A0ABR4HSL0_9EURO</name>
<reference evidence="1 2" key="1">
    <citation type="submission" date="2024-07" db="EMBL/GenBank/DDBJ databases">
        <title>Section-level genome sequencing and comparative genomics of Aspergillus sections Usti and Cavernicolus.</title>
        <authorList>
            <consortium name="Lawrence Berkeley National Laboratory"/>
            <person name="Nybo J.L."/>
            <person name="Vesth T.C."/>
            <person name="Theobald S."/>
            <person name="Frisvad J.C."/>
            <person name="Larsen T.O."/>
            <person name="Kjaerboelling I."/>
            <person name="Rothschild-Mancinelli K."/>
            <person name="Lyhne E.K."/>
            <person name="Kogle M.E."/>
            <person name="Barry K."/>
            <person name="Clum A."/>
            <person name="Na H."/>
            <person name="Ledsgaard L."/>
            <person name="Lin J."/>
            <person name="Lipzen A."/>
            <person name="Kuo A."/>
            <person name="Riley R."/>
            <person name="Mondo S."/>
            <person name="LaButti K."/>
            <person name="Haridas S."/>
            <person name="Pangalinan J."/>
            <person name="Salamov A.A."/>
            <person name="Simmons B.A."/>
            <person name="Magnuson J.K."/>
            <person name="Chen J."/>
            <person name="Drula E."/>
            <person name="Henrissat B."/>
            <person name="Wiebenga A."/>
            <person name="Lubbers R.J."/>
            <person name="Gomes A.C."/>
            <person name="Makela M.R."/>
            <person name="Stajich J."/>
            <person name="Grigoriev I.V."/>
            <person name="Mortensen U.H."/>
            <person name="De vries R.P."/>
            <person name="Baker S.E."/>
            <person name="Andersen M.R."/>
        </authorList>
    </citation>
    <scope>NUCLEOTIDE SEQUENCE [LARGE SCALE GENOMIC DNA]</scope>
    <source>
        <strain evidence="1 2">CBS 600.67</strain>
    </source>
</reference>